<dbReference type="InterPro" id="IPR017896">
    <property type="entry name" value="4Fe4S_Fe-S-bd"/>
</dbReference>
<sequence>MATVNEPFSMNQAHPRDPHNNNCYGTLVDSSYVEVSLPILDAREFNDRIIRGYEEGHGEKQLPADLSVARSLVPAGTATLRDFSYVSPEIPEYIPDNCTGCMDCVTQCPDTAILGKVIAEPDLDEKLSLFAEEADRSMFEAQWSRPRKYYDGPKKKGQEGGRFAIIIDPSKCKGCAECVKVCDDLALEMIPKTEPVMEKIRRSHRYFKEVGPSDEQYINDNLLIDMMLREQTHIYVGGAGSCAGCGEGTALRMLCAATGAKYKDKWGIVAATGCNTVYTSTYPYNPYLVPWTNSLFENAPADAMGVRLRWNQMGWQDRPLWCIGGDGAMFDIGFQSLSRLLASGLHVKVFVLDTQVYSNTGGQASTSSFTGQNTKMSNHGKLLGGKQERRKEIAQIAMMHPHTYVAQTTAAHANHFYKAVLGALEFDGPAIVNCYTTCQPEHGVGDNMAVEQARLAVDTRAFPLLVYDPNKGSRIKQRLSLQGNPAMKEDWFTNPKTGEQVDFLDFARSEGRFVKHFDSEGNPSETLLRAKQDRLENWHVLQELAGIF</sequence>
<dbReference type="OrthoDB" id="9794954at2"/>
<keyword evidence="1" id="KW-0479">Metal-binding</keyword>
<dbReference type="GO" id="GO:0051536">
    <property type="term" value="F:iron-sulfur cluster binding"/>
    <property type="evidence" value="ECO:0007669"/>
    <property type="project" value="UniProtKB-KW"/>
</dbReference>
<dbReference type="PROSITE" id="PS51379">
    <property type="entry name" value="4FE4S_FER_2"/>
    <property type="match status" value="2"/>
</dbReference>
<dbReference type="Gene3D" id="3.40.50.970">
    <property type="match status" value="2"/>
</dbReference>
<feature type="region of interest" description="Disordered" evidence="4">
    <location>
        <begin position="1"/>
        <end position="20"/>
    </location>
</feature>
<dbReference type="EMBL" id="SJPS01000015">
    <property type="protein sequence ID" value="TWU20362.1"/>
    <property type="molecule type" value="Genomic_DNA"/>
</dbReference>
<dbReference type="Pfam" id="PF02775">
    <property type="entry name" value="TPP_enzyme_C"/>
    <property type="match status" value="1"/>
</dbReference>
<dbReference type="GO" id="GO:0046872">
    <property type="term" value="F:metal ion binding"/>
    <property type="evidence" value="ECO:0007669"/>
    <property type="project" value="UniProtKB-KW"/>
</dbReference>
<keyword evidence="6" id="KW-0670">Pyruvate</keyword>
<proteinExistence type="predicted"/>
<name>A0A5C6C881_9BACT</name>
<evidence type="ECO:0000256" key="1">
    <source>
        <dbReference type="ARBA" id="ARBA00022723"/>
    </source>
</evidence>
<evidence type="ECO:0000313" key="7">
    <source>
        <dbReference type="Proteomes" id="UP000318437"/>
    </source>
</evidence>
<reference evidence="6 7" key="1">
    <citation type="submission" date="2019-02" db="EMBL/GenBank/DDBJ databases">
        <title>Deep-cultivation of Planctomycetes and their phenomic and genomic characterization uncovers novel biology.</title>
        <authorList>
            <person name="Wiegand S."/>
            <person name="Jogler M."/>
            <person name="Boedeker C."/>
            <person name="Pinto D."/>
            <person name="Vollmers J."/>
            <person name="Rivas-Marin E."/>
            <person name="Kohn T."/>
            <person name="Peeters S.H."/>
            <person name="Heuer A."/>
            <person name="Rast P."/>
            <person name="Oberbeckmann S."/>
            <person name="Bunk B."/>
            <person name="Jeske O."/>
            <person name="Meyerdierks A."/>
            <person name="Storesund J.E."/>
            <person name="Kallscheuer N."/>
            <person name="Luecker S."/>
            <person name="Lage O.M."/>
            <person name="Pohl T."/>
            <person name="Merkel B.J."/>
            <person name="Hornburger P."/>
            <person name="Mueller R.-W."/>
            <person name="Bruemmer F."/>
            <person name="Labrenz M."/>
            <person name="Spormann A.M."/>
            <person name="Op Den Camp H."/>
            <person name="Overmann J."/>
            <person name="Amann R."/>
            <person name="Jetten M.S.M."/>
            <person name="Mascher T."/>
            <person name="Medema M.H."/>
            <person name="Devos D.P."/>
            <person name="Kaster A.-K."/>
            <person name="Ovreas L."/>
            <person name="Rohde M."/>
            <person name="Galperin M.Y."/>
            <person name="Jogler C."/>
        </authorList>
    </citation>
    <scope>NUCLEOTIDE SEQUENCE [LARGE SCALE GENOMIC DNA]</scope>
    <source>
        <strain evidence="6 7">Pla144</strain>
    </source>
</reference>
<dbReference type="GO" id="GO:0019164">
    <property type="term" value="F:pyruvate synthase activity"/>
    <property type="evidence" value="ECO:0007669"/>
    <property type="project" value="UniProtKB-EC"/>
</dbReference>
<evidence type="ECO:0000259" key="5">
    <source>
        <dbReference type="PROSITE" id="PS51379"/>
    </source>
</evidence>
<dbReference type="Proteomes" id="UP000318437">
    <property type="component" value="Unassembled WGS sequence"/>
</dbReference>
<keyword evidence="6" id="KW-0560">Oxidoreductase</keyword>
<feature type="compositionally biased region" description="Polar residues" evidence="4">
    <location>
        <begin position="1"/>
        <end position="12"/>
    </location>
</feature>
<keyword evidence="3" id="KW-0411">Iron-sulfur</keyword>
<dbReference type="SUPFAM" id="SSF52518">
    <property type="entry name" value="Thiamin diphosphate-binding fold (THDP-binding)"/>
    <property type="match status" value="1"/>
</dbReference>
<dbReference type="EC" id="1.2.7.1" evidence="6"/>
<dbReference type="SUPFAM" id="SSF54862">
    <property type="entry name" value="4Fe-4S ferredoxins"/>
    <property type="match status" value="1"/>
</dbReference>
<dbReference type="GO" id="GO:0006979">
    <property type="term" value="P:response to oxidative stress"/>
    <property type="evidence" value="ECO:0007669"/>
    <property type="project" value="TreeGrafter"/>
</dbReference>
<dbReference type="GO" id="GO:0030976">
    <property type="term" value="F:thiamine pyrophosphate binding"/>
    <property type="evidence" value="ECO:0007669"/>
    <property type="project" value="InterPro"/>
</dbReference>
<protein>
    <submittedName>
        <fullName evidence="6">Pyruvate synthase subunit PorB</fullName>
        <ecNumber evidence="6">1.2.7.1</ecNumber>
    </submittedName>
</protein>
<evidence type="ECO:0000256" key="4">
    <source>
        <dbReference type="SAM" id="MobiDB-lite"/>
    </source>
</evidence>
<feature type="domain" description="4Fe-4S ferredoxin-type" evidence="5">
    <location>
        <begin position="163"/>
        <end position="192"/>
    </location>
</feature>
<comment type="caution">
    <text evidence="6">The sequence shown here is derived from an EMBL/GenBank/DDBJ whole genome shotgun (WGS) entry which is preliminary data.</text>
</comment>
<keyword evidence="7" id="KW-1185">Reference proteome</keyword>
<dbReference type="PROSITE" id="PS00198">
    <property type="entry name" value="4FE4S_FER_1"/>
    <property type="match status" value="1"/>
</dbReference>
<dbReference type="PANTHER" id="PTHR32154">
    <property type="entry name" value="PYRUVATE-FLAVODOXIN OXIDOREDUCTASE-RELATED"/>
    <property type="match status" value="1"/>
</dbReference>
<dbReference type="Gene3D" id="3.30.70.20">
    <property type="match status" value="1"/>
</dbReference>
<keyword evidence="2" id="KW-0408">Iron</keyword>
<organism evidence="6 7">
    <name type="scientific">Bythopirellula polymerisocia</name>
    <dbReference type="NCBI Taxonomy" id="2528003"/>
    <lineage>
        <taxon>Bacteria</taxon>
        <taxon>Pseudomonadati</taxon>
        <taxon>Planctomycetota</taxon>
        <taxon>Planctomycetia</taxon>
        <taxon>Pirellulales</taxon>
        <taxon>Lacipirellulaceae</taxon>
        <taxon>Bythopirellula</taxon>
    </lineage>
</organism>
<evidence type="ECO:0000313" key="6">
    <source>
        <dbReference type="EMBL" id="TWU20362.1"/>
    </source>
</evidence>
<gene>
    <name evidence="6" type="primary">porB</name>
    <name evidence="6" type="ORF">Pla144_49370</name>
</gene>
<dbReference type="InterPro" id="IPR011766">
    <property type="entry name" value="TPP_enzyme_TPP-bd"/>
</dbReference>
<dbReference type="InterPro" id="IPR050722">
    <property type="entry name" value="Pyruvate:ferred/Flavod_OxRd"/>
</dbReference>
<feature type="domain" description="4Fe-4S ferredoxin-type" evidence="5">
    <location>
        <begin position="89"/>
        <end position="120"/>
    </location>
</feature>
<dbReference type="AlphaFoldDB" id="A0A5C6C881"/>
<dbReference type="InterPro" id="IPR029061">
    <property type="entry name" value="THDP-binding"/>
</dbReference>
<evidence type="ECO:0000256" key="2">
    <source>
        <dbReference type="ARBA" id="ARBA00023004"/>
    </source>
</evidence>
<evidence type="ECO:0000256" key="3">
    <source>
        <dbReference type="ARBA" id="ARBA00023014"/>
    </source>
</evidence>
<accession>A0A5C6C881</accession>
<dbReference type="InterPro" id="IPR017900">
    <property type="entry name" value="4Fe4S_Fe_S_CS"/>
</dbReference>
<dbReference type="RefSeq" id="WP_146453144.1">
    <property type="nucleotide sequence ID" value="NZ_SJPS01000015.1"/>
</dbReference>